<dbReference type="EMBL" id="GGEC01066106">
    <property type="protein sequence ID" value="MBX46590.1"/>
    <property type="molecule type" value="Transcribed_RNA"/>
</dbReference>
<evidence type="ECO:0000313" key="1">
    <source>
        <dbReference type="EMBL" id="MBX46590.1"/>
    </source>
</evidence>
<organism evidence="1">
    <name type="scientific">Rhizophora mucronata</name>
    <name type="common">Asiatic mangrove</name>
    <dbReference type="NCBI Taxonomy" id="61149"/>
    <lineage>
        <taxon>Eukaryota</taxon>
        <taxon>Viridiplantae</taxon>
        <taxon>Streptophyta</taxon>
        <taxon>Embryophyta</taxon>
        <taxon>Tracheophyta</taxon>
        <taxon>Spermatophyta</taxon>
        <taxon>Magnoliopsida</taxon>
        <taxon>eudicotyledons</taxon>
        <taxon>Gunneridae</taxon>
        <taxon>Pentapetalae</taxon>
        <taxon>rosids</taxon>
        <taxon>fabids</taxon>
        <taxon>Malpighiales</taxon>
        <taxon>Rhizophoraceae</taxon>
        <taxon>Rhizophora</taxon>
    </lineage>
</organism>
<proteinExistence type="predicted"/>
<dbReference type="AlphaFoldDB" id="A0A2P2NVV5"/>
<protein>
    <submittedName>
        <fullName evidence="1">Uncharacterized protein</fullName>
    </submittedName>
</protein>
<sequence length="31" mass="3754">MAQNLELMSLGDYNFYVFSFFQFNESIFFFG</sequence>
<accession>A0A2P2NVV5</accession>
<reference evidence="1" key="1">
    <citation type="submission" date="2018-02" db="EMBL/GenBank/DDBJ databases">
        <title>Rhizophora mucronata_Transcriptome.</title>
        <authorList>
            <person name="Meera S.P."/>
            <person name="Sreeshan A."/>
            <person name="Augustine A."/>
        </authorList>
    </citation>
    <scope>NUCLEOTIDE SEQUENCE</scope>
    <source>
        <tissue evidence="1">Leaf</tissue>
    </source>
</reference>
<name>A0A2P2NVV5_RHIMU</name>